<evidence type="ECO:0008006" key="4">
    <source>
        <dbReference type="Google" id="ProtNLM"/>
    </source>
</evidence>
<dbReference type="EMBL" id="RKLR01000001">
    <property type="protein sequence ID" value="MBX0322290.1"/>
    <property type="molecule type" value="Genomic_DNA"/>
</dbReference>
<comment type="caution">
    <text evidence="2">The sequence shown here is derived from an EMBL/GenBank/DDBJ whole genome shotgun (WGS) entry which is preliminary data.</text>
</comment>
<dbReference type="Proteomes" id="UP001430377">
    <property type="component" value="Unassembled WGS sequence"/>
</dbReference>
<name>A0AAW4PNY4_9EURY</name>
<evidence type="ECO:0000313" key="3">
    <source>
        <dbReference type="Proteomes" id="UP001430377"/>
    </source>
</evidence>
<sequence>MPSRVAVLLAVAAVAALAVGSGGFSAVSADRQVRVDVVGDADAYMSLTYPDAGVSLDGATVEDTFLTVRNQFTQPVDFTVTYTVSTGDGLDGTPTSDSVTRRSVGVGEEFDVPIAVRCGASGTQYATVSFDVTADGADVFAETTDARSVEYVVDCPSVTVRFEGNGDAQVDGLSGLAGTKATVWTLESGELTAHEVDVAAGGENVRPAVGGNETIVAVTLDATDRTYVHPDLRRTDDGFVVQPAGEGDQLGSNDPADPVCPGAVDPADLAPTDDGLTCPR</sequence>
<dbReference type="AlphaFoldDB" id="A0AAW4PNY4"/>
<dbReference type="RefSeq" id="WP_220617253.1">
    <property type="nucleotide sequence ID" value="NZ_RKLR01000001.1"/>
</dbReference>
<keyword evidence="3" id="KW-1185">Reference proteome</keyword>
<organism evidence="2 3">
    <name type="scientific">Haloarcula rubra</name>
    <dbReference type="NCBI Taxonomy" id="2487747"/>
    <lineage>
        <taxon>Archaea</taxon>
        <taxon>Methanobacteriati</taxon>
        <taxon>Methanobacteriota</taxon>
        <taxon>Stenosarchaea group</taxon>
        <taxon>Halobacteria</taxon>
        <taxon>Halobacteriales</taxon>
        <taxon>Haloarculaceae</taxon>
        <taxon>Haloarcula</taxon>
    </lineage>
</organism>
<gene>
    <name evidence="2" type="ORF">EGH21_04490</name>
</gene>
<protein>
    <recommendedName>
        <fullName evidence="4">DUF1102 domain-containing protein</fullName>
    </recommendedName>
</protein>
<evidence type="ECO:0000256" key="1">
    <source>
        <dbReference type="SAM" id="MobiDB-lite"/>
    </source>
</evidence>
<proteinExistence type="predicted"/>
<reference evidence="2 3" key="1">
    <citation type="submission" date="2021-06" db="EMBL/GenBank/DDBJ databases">
        <title>Halomicroarcula sp. a new haloarchaeum isolated from saline soil.</title>
        <authorList>
            <person name="Duran-Viseras A."/>
            <person name="Sanchez-Porro C."/>
            <person name="Ventosa A."/>
        </authorList>
    </citation>
    <scope>NUCLEOTIDE SEQUENCE [LARGE SCALE GENOMIC DNA]</scope>
    <source>
        <strain evidence="2 3">F13</strain>
    </source>
</reference>
<evidence type="ECO:0000313" key="2">
    <source>
        <dbReference type="EMBL" id="MBX0322290.1"/>
    </source>
</evidence>
<accession>A0AAW4PNY4</accession>
<feature type="region of interest" description="Disordered" evidence="1">
    <location>
        <begin position="237"/>
        <end position="280"/>
    </location>
</feature>